<name>A0A4U0WFP3_9PEZI</name>
<dbReference type="OrthoDB" id="3858245at2759"/>
<organism evidence="2 4">
    <name type="scientific">Friedmanniomyces simplex</name>
    <dbReference type="NCBI Taxonomy" id="329884"/>
    <lineage>
        <taxon>Eukaryota</taxon>
        <taxon>Fungi</taxon>
        <taxon>Dikarya</taxon>
        <taxon>Ascomycota</taxon>
        <taxon>Pezizomycotina</taxon>
        <taxon>Dothideomycetes</taxon>
        <taxon>Dothideomycetidae</taxon>
        <taxon>Mycosphaerellales</taxon>
        <taxon>Teratosphaeriaceae</taxon>
        <taxon>Friedmanniomyces</taxon>
    </lineage>
</organism>
<keyword evidence="4" id="KW-1185">Reference proteome</keyword>
<accession>A0A4U0WFP3</accession>
<sequence length="248" mass="27120">MPSSEENFNAAAKLRPSRPPPVPPKPVDYKAKNNKAQREPAAKRSIPSSNKGTAGATAMSKSAAMSKQTATESQVTKPQRTSIGKFALLPNIASTDRPRDFPHPFSVNVELQLLQPRHLYKLNDLPQPEVVAHQGTIVYISPSHTHEQMRDQLVLLASTVFPLDLSDTERWRCSLTGSCDAAARDSVISADFGAIVSASKQGGWTWMLSLVEVIKNNRGRWSTVGLVDPPVILDPRGVHAIKAKMREV</sequence>
<dbReference type="Proteomes" id="UP000309340">
    <property type="component" value="Unassembled WGS sequence"/>
</dbReference>
<comment type="caution">
    <text evidence="2">The sequence shown here is derived from an EMBL/GenBank/DDBJ whole genome shotgun (WGS) entry which is preliminary data.</text>
</comment>
<evidence type="ECO:0000256" key="1">
    <source>
        <dbReference type="SAM" id="MobiDB-lite"/>
    </source>
</evidence>
<evidence type="ECO:0000313" key="3">
    <source>
        <dbReference type="EMBL" id="TKA76380.1"/>
    </source>
</evidence>
<feature type="compositionally biased region" description="Polar residues" evidence="1">
    <location>
        <begin position="72"/>
        <end position="81"/>
    </location>
</feature>
<feature type="compositionally biased region" description="Basic and acidic residues" evidence="1">
    <location>
        <begin position="27"/>
        <end position="42"/>
    </location>
</feature>
<feature type="compositionally biased region" description="Pro residues" evidence="1">
    <location>
        <begin position="17"/>
        <end position="26"/>
    </location>
</feature>
<reference evidence="2 4" key="1">
    <citation type="submission" date="2017-03" db="EMBL/GenBank/DDBJ databases">
        <title>Genomes of endolithic fungi from Antarctica.</title>
        <authorList>
            <person name="Coleine C."/>
            <person name="Masonjones S."/>
            <person name="Stajich J.E."/>
        </authorList>
    </citation>
    <scope>NUCLEOTIDE SEQUENCE [LARGE SCALE GENOMIC DNA]</scope>
    <source>
        <strain evidence="2 4">CCFEE 5184</strain>
    </source>
</reference>
<dbReference type="EMBL" id="NAJQ01000165">
    <property type="protein sequence ID" value="TKA76380.1"/>
    <property type="molecule type" value="Genomic_DNA"/>
</dbReference>
<dbReference type="EMBL" id="NAJQ01001186">
    <property type="protein sequence ID" value="TKA61664.1"/>
    <property type="molecule type" value="Genomic_DNA"/>
</dbReference>
<protein>
    <submittedName>
        <fullName evidence="2">Uncharacterized protein</fullName>
    </submittedName>
</protein>
<dbReference type="AlphaFoldDB" id="A0A4U0WFP3"/>
<evidence type="ECO:0000313" key="2">
    <source>
        <dbReference type="EMBL" id="TKA61664.1"/>
    </source>
</evidence>
<evidence type="ECO:0000313" key="4">
    <source>
        <dbReference type="Proteomes" id="UP000309340"/>
    </source>
</evidence>
<feature type="region of interest" description="Disordered" evidence="1">
    <location>
        <begin position="1"/>
        <end position="81"/>
    </location>
</feature>
<proteinExistence type="predicted"/>
<feature type="compositionally biased region" description="Low complexity" evidence="1">
    <location>
        <begin position="52"/>
        <end position="71"/>
    </location>
</feature>
<gene>
    <name evidence="3" type="ORF">B0A55_05267</name>
    <name evidence="2" type="ORF">B0A55_11262</name>
</gene>